<keyword evidence="2" id="KW-0285">Flavoprotein</keyword>
<organism evidence="16">
    <name type="scientific">Trypanosoma congolense (strain IL3000)</name>
    <dbReference type="NCBI Taxonomy" id="1068625"/>
    <lineage>
        <taxon>Eukaryota</taxon>
        <taxon>Discoba</taxon>
        <taxon>Euglenozoa</taxon>
        <taxon>Kinetoplastea</taxon>
        <taxon>Metakinetoplastina</taxon>
        <taxon>Trypanosomatida</taxon>
        <taxon>Trypanosomatidae</taxon>
        <taxon>Trypanosoma</taxon>
        <taxon>Nannomonas</taxon>
    </lineage>
</organism>
<gene>
    <name evidence="16" type="ORF">TCIL3000_8_7960</name>
</gene>
<evidence type="ECO:0000256" key="5">
    <source>
        <dbReference type="ARBA" id="ARBA00022857"/>
    </source>
</evidence>
<dbReference type="GO" id="GO:0017150">
    <property type="term" value="F:tRNA dihydrouridine synthase activity"/>
    <property type="evidence" value="ECO:0007669"/>
    <property type="project" value="InterPro"/>
</dbReference>
<protein>
    <recommendedName>
        <fullName evidence="9">tRNA-dihydrouridine(16/17) synthase [NAD(P)(+)]</fullName>
        <ecNumber evidence="9">1.3.1.88</ecNumber>
    </recommendedName>
</protein>
<dbReference type="Pfam" id="PF01207">
    <property type="entry name" value="Dus"/>
    <property type="match status" value="1"/>
</dbReference>
<feature type="region of interest" description="Disordered" evidence="14">
    <location>
        <begin position="323"/>
        <end position="342"/>
    </location>
</feature>
<comment type="cofactor">
    <cofactor evidence="1">
        <name>FMN</name>
        <dbReference type="ChEBI" id="CHEBI:58210"/>
    </cofactor>
</comment>
<dbReference type="EMBL" id="HE575321">
    <property type="protein sequence ID" value="CCC92566.1"/>
    <property type="molecule type" value="Genomic_DNA"/>
</dbReference>
<evidence type="ECO:0000313" key="16">
    <source>
        <dbReference type="EMBL" id="CCC92566.1"/>
    </source>
</evidence>
<evidence type="ECO:0000256" key="10">
    <source>
        <dbReference type="ARBA" id="ARBA00047287"/>
    </source>
</evidence>
<reference evidence="16" key="1">
    <citation type="journal article" date="2012" name="Proc. Natl. Acad. Sci. U.S.A.">
        <title>Antigenic diversity is generated by distinct evolutionary mechanisms in African trypanosome species.</title>
        <authorList>
            <person name="Jackson A.P."/>
            <person name="Berry A."/>
            <person name="Aslett M."/>
            <person name="Allison H.C."/>
            <person name="Burton P."/>
            <person name="Vavrova-Anderson J."/>
            <person name="Brown R."/>
            <person name="Browne H."/>
            <person name="Corton N."/>
            <person name="Hauser H."/>
            <person name="Gamble J."/>
            <person name="Gilderthorp R."/>
            <person name="Marcello L."/>
            <person name="McQuillan J."/>
            <person name="Otto T.D."/>
            <person name="Quail M.A."/>
            <person name="Sanders M.J."/>
            <person name="van Tonder A."/>
            <person name="Ginger M.L."/>
            <person name="Field M.C."/>
            <person name="Barry J.D."/>
            <person name="Hertz-Fowler C."/>
            <person name="Berriman M."/>
        </authorList>
    </citation>
    <scope>NUCLEOTIDE SEQUENCE</scope>
    <source>
        <strain evidence="16">IL3000</strain>
    </source>
</reference>
<evidence type="ECO:0000256" key="7">
    <source>
        <dbReference type="ARBA" id="ARBA00023027"/>
    </source>
</evidence>
<dbReference type="CDD" id="cd02801">
    <property type="entry name" value="DUS_like_FMN"/>
    <property type="match status" value="1"/>
</dbReference>
<dbReference type="InterPro" id="IPR018517">
    <property type="entry name" value="tRNA_hU_synthase_CS"/>
</dbReference>
<dbReference type="Gene3D" id="3.20.20.70">
    <property type="entry name" value="Aldolase class I"/>
    <property type="match status" value="1"/>
</dbReference>
<comment type="catalytic activity">
    <reaction evidence="13">
        <text>5,6-dihydrouridine(17) in tRNA + NADP(+) = uridine(17) in tRNA + NADPH + H(+)</text>
        <dbReference type="Rhea" id="RHEA:53368"/>
        <dbReference type="Rhea" id="RHEA-COMP:13541"/>
        <dbReference type="Rhea" id="RHEA-COMP:13542"/>
        <dbReference type="ChEBI" id="CHEBI:15378"/>
        <dbReference type="ChEBI" id="CHEBI:57783"/>
        <dbReference type="ChEBI" id="CHEBI:58349"/>
        <dbReference type="ChEBI" id="CHEBI:65315"/>
        <dbReference type="ChEBI" id="CHEBI:74443"/>
        <dbReference type="EC" id="1.3.1.88"/>
    </reaction>
    <physiologicalReaction direction="right-to-left" evidence="13">
        <dbReference type="Rhea" id="RHEA:53370"/>
    </physiologicalReaction>
</comment>
<feature type="region of interest" description="Disordered" evidence="14">
    <location>
        <begin position="467"/>
        <end position="503"/>
    </location>
</feature>
<evidence type="ECO:0000256" key="3">
    <source>
        <dbReference type="ARBA" id="ARBA00022643"/>
    </source>
</evidence>
<evidence type="ECO:0000256" key="11">
    <source>
        <dbReference type="ARBA" id="ARBA00047652"/>
    </source>
</evidence>
<dbReference type="InterPro" id="IPR035587">
    <property type="entry name" value="DUS-like_FMN-bd"/>
</dbReference>
<dbReference type="PROSITE" id="PS01136">
    <property type="entry name" value="UPF0034"/>
    <property type="match status" value="1"/>
</dbReference>
<feature type="domain" description="DUS-like FMN-binding" evidence="15">
    <location>
        <begin position="73"/>
        <end position="328"/>
    </location>
</feature>
<evidence type="ECO:0000256" key="6">
    <source>
        <dbReference type="ARBA" id="ARBA00023002"/>
    </source>
</evidence>
<dbReference type="AlphaFoldDB" id="G0UT53"/>
<evidence type="ECO:0000256" key="14">
    <source>
        <dbReference type="SAM" id="MobiDB-lite"/>
    </source>
</evidence>
<sequence>MTYNEAALSKYRELIDSGEPFRSRTCRYCASNAAVKHIDPSKKPKSPWDFWADIVCAAGPHAEASEKAPMYVVGPMVDQSELPFRLLCRRYGATLAYSPMLHARSFAQSAQYRQRYFTTTATTSQKLSTEAGASGEAQENDHPLFVQFCGNDPETVLAAARLVEDQCEAVDFNIGCPQGIARRGHYGSFLMEDWELLHNILHTLAVELRVPVTAKMRIFDDEALTLKYAEMLRDTGIYVLCVHGRTRENKGQQQKQADLKMIRRVHSHLNGTVPIIANGNILTFEDVPRNLAVTGCEGYMCAEPLLWDPKLFAPLATGKTSKVSSDPTCANPSPSPLLSSTNRSGRLFAESRPNRLKAIDTAAEYLELVRRFPVDVGFVKAHLFKMLYHSYEMHPTHQQWLADFSACGNSGSSSGRRTEEECDEDAGDNGLLEHRAGEAEQTPVKSDIFVEALNALSEHVERLRAAELSLDSDDPQPKRQRGKTVNGSEGSTGAGSECRNGGGRIDYTDAFAGDETFGIDFIP</sequence>
<keyword evidence="7" id="KW-0520">NAD</keyword>
<dbReference type="InterPro" id="IPR013785">
    <property type="entry name" value="Aldolase_TIM"/>
</dbReference>
<evidence type="ECO:0000256" key="12">
    <source>
        <dbReference type="ARBA" id="ARBA00048934"/>
    </source>
</evidence>
<accession>G0UT53</accession>
<dbReference type="GO" id="GO:0005737">
    <property type="term" value="C:cytoplasm"/>
    <property type="evidence" value="ECO:0007669"/>
    <property type="project" value="UniProtKB-ARBA"/>
</dbReference>
<evidence type="ECO:0000256" key="1">
    <source>
        <dbReference type="ARBA" id="ARBA00001917"/>
    </source>
</evidence>
<evidence type="ECO:0000256" key="13">
    <source>
        <dbReference type="ARBA" id="ARBA00049467"/>
    </source>
</evidence>
<comment type="similarity">
    <text evidence="8">Belongs to the Dus family. Dus1 subfamily.</text>
</comment>
<dbReference type="VEuPathDB" id="TriTrypDB:TcIL3000_8_7960"/>
<comment type="catalytic activity">
    <reaction evidence="10">
        <text>5,6-dihydrouridine(17) in tRNA + NAD(+) = uridine(17) in tRNA + NADH + H(+)</text>
        <dbReference type="Rhea" id="RHEA:53372"/>
        <dbReference type="Rhea" id="RHEA-COMP:13541"/>
        <dbReference type="Rhea" id="RHEA-COMP:13542"/>
        <dbReference type="ChEBI" id="CHEBI:15378"/>
        <dbReference type="ChEBI" id="CHEBI:57540"/>
        <dbReference type="ChEBI" id="CHEBI:57945"/>
        <dbReference type="ChEBI" id="CHEBI:65315"/>
        <dbReference type="ChEBI" id="CHEBI:74443"/>
        <dbReference type="EC" id="1.3.1.88"/>
    </reaction>
    <physiologicalReaction direction="right-to-left" evidence="10">
        <dbReference type="Rhea" id="RHEA:53374"/>
    </physiologicalReaction>
</comment>
<dbReference type="EC" id="1.3.1.88" evidence="9"/>
<dbReference type="SUPFAM" id="SSF51395">
    <property type="entry name" value="FMN-linked oxidoreductases"/>
    <property type="match status" value="1"/>
</dbReference>
<comment type="catalytic activity">
    <reaction evidence="12">
        <text>5,6-dihydrouridine(16) in tRNA + NAD(+) = uridine(16) in tRNA + NADH + H(+)</text>
        <dbReference type="Rhea" id="RHEA:53380"/>
        <dbReference type="Rhea" id="RHEA-COMP:13543"/>
        <dbReference type="Rhea" id="RHEA-COMP:13544"/>
        <dbReference type="ChEBI" id="CHEBI:15378"/>
        <dbReference type="ChEBI" id="CHEBI:57540"/>
        <dbReference type="ChEBI" id="CHEBI:57945"/>
        <dbReference type="ChEBI" id="CHEBI:65315"/>
        <dbReference type="ChEBI" id="CHEBI:74443"/>
        <dbReference type="EC" id="1.3.1.88"/>
    </reaction>
    <physiologicalReaction direction="right-to-left" evidence="12">
        <dbReference type="Rhea" id="RHEA:53382"/>
    </physiologicalReaction>
</comment>
<proteinExistence type="inferred from homology"/>
<keyword evidence="6" id="KW-0560">Oxidoreductase</keyword>
<keyword evidence="4" id="KW-0819">tRNA processing</keyword>
<evidence type="ECO:0000256" key="4">
    <source>
        <dbReference type="ARBA" id="ARBA00022694"/>
    </source>
</evidence>
<evidence type="ECO:0000256" key="2">
    <source>
        <dbReference type="ARBA" id="ARBA00022630"/>
    </source>
</evidence>
<keyword evidence="3" id="KW-0288">FMN</keyword>
<evidence type="ECO:0000256" key="9">
    <source>
        <dbReference type="ARBA" id="ARBA00038890"/>
    </source>
</evidence>
<dbReference type="PANTHER" id="PTHR11082">
    <property type="entry name" value="TRNA-DIHYDROURIDINE SYNTHASE"/>
    <property type="match status" value="1"/>
</dbReference>
<evidence type="ECO:0000259" key="15">
    <source>
        <dbReference type="Pfam" id="PF01207"/>
    </source>
</evidence>
<evidence type="ECO:0000256" key="8">
    <source>
        <dbReference type="ARBA" id="ARBA00038313"/>
    </source>
</evidence>
<dbReference type="GO" id="GO:0050660">
    <property type="term" value="F:flavin adenine dinucleotide binding"/>
    <property type="evidence" value="ECO:0007669"/>
    <property type="project" value="InterPro"/>
</dbReference>
<dbReference type="PANTHER" id="PTHR11082:SF5">
    <property type="entry name" value="TRNA-DIHYDROURIDINE(16_17) SYNTHASE [NAD(P)(+)]-LIKE"/>
    <property type="match status" value="1"/>
</dbReference>
<name>G0UT53_TRYCI</name>
<comment type="catalytic activity">
    <reaction evidence="11">
        <text>5,6-dihydrouridine(16) in tRNA + NADP(+) = uridine(16) in tRNA + NADPH + H(+)</text>
        <dbReference type="Rhea" id="RHEA:53376"/>
        <dbReference type="Rhea" id="RHEA-COMP:13543"/>
        <dbReference type="Rhea" id="RHEA-COMP:13544"/>
        <dbReference type="ChEBI" id="CHEBI:15378"/>
        <dbReference type="ChEBI" id="CHEBI:57783"/>
        <dbReference type="ChEBI" id="CHEBI:58349"/>
        <dbReference type="ChEBI" id="CHEBI:65315"/>
        <dbReference type="ChEBI" id="CHEBI:74443"/>
        <dbReference type="EC" id="1.3.1.88"/>
    </reaction>
    <physiologicalReaction direction="right-to-left" evidence="11">
        <dbReference type="Rhea" id="RHEA:53378"/>
    </physiologicalReaction>
</comment>
<keyword evidence="5" id="KW-0521">NADP</keyword>